<protein>
    <submittedName>
        <fullName evidence="2">Extracellular solute-binding protein</fullName>
    </submittedName>
</protein>
<dbReference type="PANTHER" id="PTHR43649">
    <property type="entry name" value="ARABINOSE-BINDING PROTEIN-RELATED"/>
    <property type="match status" value="1"/>
</dbReference>
<sequence length="535" mass="60573">MKKSLGLLIVTVFMLVFSVACSNESGGESSGEKGNNATGEAGTGPLNVSLTLMGGPKTPDAWVNEALAKDLTDHLDRDVTVEDIFLPSWSDAKTKINLMMSDKSSMPDVLWFWDMNKEYKQWVDAGVLQDLTPYLQSKGQNIINYYNRENLFYSWDPSGKIYRIPGDVSEPGTMTTMIRKDWLDNLGLDVPTTIDEYVDVLRAFTFDDPDGNGKDDTYGISGENLYRAFAPFFYAYGVDVEQFMIQDDGTIKYGSLMPETREVLELLQGLYKEGVIDPRVLTNTEQQDVDDIMANGKIGSIYRWVAFFNPESTYNLAFKEKNPDGEYIAIDPIKGPSGFSSDVPSDAIGWSFLSVTGAAEEPETVVDVIDRMASPETYRLITFGQEGELYTIDENGVYDSKLSVDERNKLGLGNYNWYVQRKDEANLENTPEVNELFAARDKSSRPMREKIFFVKSLNRPMWTEYATDINTLRDETFWGIISGNLPITAYDDFVDQYGALGGDKIDEETNKLYSEQKNQWEEFNAWYDENIEPYK</sequence>
<dbReference type="Proteomes" id="UP001145069">
    <property type="component" value="Unassembled WGS sequence"/>
</dbReference>
<gene>
    <name evidence="2" type="ORF">NC799_15815</name>
</gene>
<keyword evidence="3" id="KW-1185">Reference proteome</keyword>
<name>A0A9X3WEH0_9BACI</name>
<dbReference type="AlphaFoldDB" id="A0A9X3WEH0"/>
<feature type="signal peptide" evidence="1">
    <location>
        <begin position="1"/>
        <end position="22"/>
    </location>
</feature>
<dbReference type="PANTHER" id="PTHR43649:SF17">
    <property type="entry name" value="ABC TRANSPORTER SOLUTE BINDING PROTEIN-SUGAR TRANSPORT"/>
    <property type="match status" value="1"/>
</dbReference>
<keyword evidence="1" id="KW-0732">Signal</keyword>
<organism evidence="2 3">
    <name type="scientific">Aquibacillus salsiterrae</name>
    <dbReference type="NCBI Taxonomy" id="2950439"/>
    <lineage>
        <taxon>Bacteria</taxon>
        <taxon>Bacillati</taxon>
        <taxon>Bacillota</taxon>
        <taxon>Bacilli</taxon>
        <taxon>Bacillales</taxon>
        <taxon>Bacillaceae</taxon>
        <taxon>Aquibacillus</taxon>
    </lineage>
</organism>
<dbReference type="PROSITE" id="PS51257">
    <property type="entry name" value="PROKAR_LIPOPROTEIN"/>
    <property type="match status" value="1"/>
</dbReference>
<dbReference type="InterPro" id="IPR006059">
    <property type="entry name" value="SBP"/>
</dbReference>
<dbReference type="InterPro" id="IPR050490">
    <property type="entry name" value="Bact_solute-bd_prot1"/>
</dbReference>
<accession>A0A9X3WEH0</accession>
<evidence type="ECO:0000313" key="2">
    <source>
        <dbReference type="EMBL" id="MDC3418352.1"/>
    </source>
</evidence>
<dbReference type="Gene3D" id="3.40.190.10">
    <property type="entry name" value="Periplasmic binding protein-like II"/>
    <property type="match status" value="2"/>
</dbReference>
<reference evidence="2" key="1">
    <citation type="submission" date="2022-06" db="EMBL/GenBank/DDBJ databases">
        <title>Aquibacillus sp. a new bacterium isolated from soil saline samples.</title>
        <authorList>
            <person name="Galisteo C."/>
            <person name="De La Haba R."/>
            <person name="Sanchez-Porro C."/>
            <person name="Ventosa A."/>
        </authorList>
    </citation>
    <scope>NUCLEOTIDE SEQUENCE</scope>
    <source>
        <strain evidence="2">3ASR75-54</strain>
    </source>
</reference>
<evidence type="ECO:0000313" key="3">
    <source>
        <dbReference type="Proteomes" id="UP001145069"/>
    </source>
</evidence>
<dbReference type="Pfam" id="PF01547">
    <property type="entry name" value="SBP_bac_1"/>
    <property type="match status" value="1"/>
</dbReference>
<evidence type="ECO:0000256" key="1">
    <source>
        <dbReference type="SAM" id="SignalP"/>
    </source>
</evidence>
<comment type="caution">
    <text evidence="2">The sequence shown here is derived from an EMBL/GenBank/DDBJ whole genome shotgun (WGS) entry which is preliminary data.</text>
</comment>
<feature type="chain" id="PRO_5040756805" evidence="1">
    <location>
        <begin position="23"/>
        <end position="535"/>
    </location>
</feature>
<dbReference type="EMBL" id="JAMQKC010000025">
    <property type="protein sequence ID" value="MDC3418352.1"/>
    <property type="molecule type" value="Genomic_DNA"/>
</dbReference>
<dbReference type="SUPFAM" id="SSF53850">
    <property type="entry name" value="Periplasmic binding protein-like II"/>
    <property type="match status" value="1"/>
</dbReference>
<dbReference type="RefSeq" id="WP_272447415.1">
    <property type="nucleotide sequence ID" value="NZ_JAMQKC010000025.1"/>
</dbReference>
<proteinExistence type="predicted"/>